<name>A0A0N0RRW0_9BASI</name>
<evidence type="ECO:0000256" key="6">
    <source>
        <dbReference type="ARBA" id="ARBA00023004"/>
    </source>
</evidence>
<dbReference type="GO" id="GO:0016020">
    <property type="term" value="C:membrane"/>
    <property type="evidence" value="ECO:0007669"/>
    <property type="project" value="UniProtKB-SubCell"/>
</dbReference>
<dbReference type="STRING" id="77020.A0A0N0RRW0"/>
<organism evidence="9 10">
    <name type="scientific">Malassezia pachydermatis</name>
    <dbReference type="NCBI Taxonomy" id="77020"/>
    <lineage>
        <taxon>Eukaryota</taxon>
        <taxon>Fungi</taxon>
        <taxon>Dikarya</taxon>
        <taxon>Basidiomycota</taxon>
        <taxon>Ustilaginomycotina</taxon>
        <taxon>Malasseziomycetes</taxon>
        <taxon>Malasseziales</taxon>
        <taxon>Malasseziaceae</taxon>
        <taxon>Malassezia</taxon>
    </lineage>
</organism>
<dbReference type="Gene3D" id="1.20.1300.10">
    <property type="entry name" value="Fumarate reductase/succinate dehydrogenase, transmembrane subunit"/>
    <property type="match status" value="1"/>
</dbReference>
<dbReference type="InterPro" id="IPR014314">
    <property type="entry name" value="Succ_DH_cytb556"/>
</dbReference>
<dbReference type="EMBL" id="LGAV01000013">
    <property type="protein sequence ID" value="KOS12453.1"/>
    <property type="molecule type" value="Genomic_DNA"/>
</dbReference>
<sequence>MSLFAAARLVRSPLAMDQSVLSAARLSPRALHTSSKVGAITWSKQPPAKTVPVSQEQDLKNLNRVRNERPISPHLTIYQPQLTWYSSIANRITGVGLSALLYTYAIGYLAAPYLGLGEALSSGVLLTHISHLPLWLKLTVKAPLAAVFSYHLFNGIRHLSWDLNKFTTLRSSYAFGYTVLAATAVSTVGLCMM</sequence>
<gene>
    <name evidence="9" type="ORF">Malapachy_2763</name>
</gene>
<dbReference type="Proteomes" id="UP000037751">
    <property type="component" value="Unassembled WGS sequence"/>
</dbReference>
<keyword evidence="3 8" id="KW-0812">Transmembrane</keyword>
<reference evidence="9 10" key="1">
    <citation type="submission" date="2015-07" db="EMBL/GenBank/DDBJ databases">
        <title>Draft Genome Sequence of Malassezia furfur CBS1878 and Malassezia pachydermatis CBS1879.</title>
        <authorList>
            <person name="Triana S."/>
            <person name="Ohm R."/>
            <person name="Gonzalez A."/>
            <person name="DeCock H."/>
            <person name="Restrepo S."/>
            <person name="Celis A."/>
        </authorList>
    </citation>
    <scope>NUCLEOTIDE SEQUENCE [LARGE SCALE GENOMIC DNA]</scope>
    <source>
        <strain evidence="9 10">CBS 1879</strain>
    </source>
</reference>
<evidence type="ECO:0000313" key="9">
    <source>
        <dbReference type="EMBL" id="KOS12453.1"/>
    </source>
</evidence>
<comment type="caution">
    <text evidence="9">The sequence shown here is derived from an EMBL/GenBank/DDBJ whole genome shotgun (WGS) entry which is preliminary data.</text>
</comment>
<comment type="subcellular location">
    <subcellularLocation>
        <location evidence="1">Membrane</location>
    </subcellularLocation>
</comment>
<keyword evidence="7 8" id="KW-0472">Membrane</keyword>
<evidence type="ECO:0000256" key="8">
    <source>
        <dbReference type="SAM" id="Phobius"/>
    </source>
</evidence>
<dbReference type="GO" id="GO:0006121">
    <property type="term" value="P:mitochondrial electron transport, succinate to ubiquinone"/>
    <property type="evidence" value="ECO:0007669"/>
    <property type="project" value="TreeGrafter"/>
</dbReference>
<dbReference type="OrthoDB" id="588261at2759"/>
<dbReference type="RefSeq" id="XP_017990085.1">
    <property type="nucleotide sequence ID" value="XM_018137251.1"/>
</dbReference>
<dbReference type="GO" id="GO:0006099">
    <property type="term" value="P:tricarboxylic acid cycle"/>
    <property type="evidence" value="ECO:0007669"/>
    <property type="project" value="InterPro"/>
</dbReference>
<dbReference type="PANTHER" id="PTHR10978:SF5">
    <property type="entry name" value="SUCCINATE DEHYDROGENASE CYTOCHROME B560 SUBUNIT, MITOCHONDRIAL"/>
    <property type="match status" value="1"/>
</dbReference>
<dbReference type="NCBIfam" id="TIGR02970">
    <property type="entry name" value="succ_dehyd_cytB"/>
    <property type="match status" value="1"/>
</dbReference>
<evidence type="ECO:0000256" key="5">
    <source>
        <dbReference type="ARBA" id="ARBA00022989"/>
    </source>
</evidence>
<feature type="transmembrane region" description="Helical" evidence="8">
    <location>
        <begin position="92"/>
        <end position="114"/>
    </location>
</feature>
<keyword evidence="10" id="KW-1185">Reference proteome</keyword>
<feature type="transmembrane region" description="Helical" evidence="8">
    <location>
        <begin position="173"/>
        <end position="192"/>
    </location>
</feature>
<evidence type="ECO:0000256" key="3">
    <source>
        <dbReference type="ARBA" id="ARBA00022692"/>
    </source>
</evidence>
<dbReference type="SUPFAM" id="SSF81343">
    <property type="entry name" value="Fumarate reductase respiratory complex transmembrane subunits"/>
    <property type="match status" value="1"/>
</dbReference>
<dbReference type="GO" id="GO:0009055">
    <property type="term" value="F:electron transfer activity"/>
    <property type="evidence" value="ECO:0007669"/>
    <property type="project" value="InterPro"/>
</dbReference>
<evidence type="ECO:0000256" key="2">
    <source>
        <dbReference type="ARBA" id="ARBA00022617"/>
    </source>
</evidence>
<evidence type="ECO:0000256" key="7">
    <source>
        <dbReference type="ARBA" id="ARBA00023136"/>
    </source>
</evidence>
<keyword evidence="2" id="KW-0349">Heme</keyword>
<accession>A0A0N0RRW0</accession>
<dbReference type="VEuPathDB" id="FungiDB:Malapachy_2763"/>
<dbReference type="InterPro" id="IPR034804">
    <property type="entry name" value="SQR/QFR_C/D"/>
</dbReference>
<evidence type="ECO:0000313" key="10">
    <source>
        <dbReference type="Proteomes" id="UP000037751"/>
    </source>
</evidence>
<dbReference type="CDD" id="cd03499">
    <property type="entry name" value="SQR_TypeC_SdhC"/>
    <property type="match status" value="1"/>
</dbReference>
<dbReference type="AlphaFoldDB" id="A0A0N0RRW0"/>
<dbReference type="InterPro" id="IPR000701">
    <property type="entry name" value="SuccDH_FuR_B_TM-su"/>
</dbReference>
<evidence type="ECO:0000256" key="4">
    <source>
        <dbReference type="ARBA" id="ARBA00022723"/>
    </source>
</evidence>
<dbReference type="Pfam" id="PF01127">
    <property type="entry name" value="Sdh_cyt"/>
    <property type="match status" value="1"/>
</dbReference>
<evidence type="ECO:0000256" key="1">
    <source>
        <dbReference type="ARBA" id="ARBA00004370"/>
    </source>
</evidence>
<keyword evidence="5 8" id="KW-1133">Transmembrane helix</keyword>
<feature type="transmembrane region" description="Helical" evidence="8">
    <location>
        <begin position="134"/>
        <end position="153"/>
    </location>
</feature>
<dbReference type="GO" id="GO:0005739">
    <property type="term" value="C:mitochondrion"/>
    <property type="evidence" value="ECO:0007669"/>
    <property type="project" value="GOC"/>
</dbReference>
<dbReference type="GeneID" id="28729126"/>
<keyword evidence="6" id="KW-0408">Iron</keyword>
<proteinExistence type="predicted"/>
<protein>
    <submittedName>
        <fullName evidence="9">Succinate dehydrogenase cytochrome b560 subunit</fullName>
    </submittedName>
</protein>
<dbReference type="GO" id="GO:0046872">
    <property type="term" value="F:metal ion binding"/>
    <property type="evidence" value="ECO:0007669"/>
    <property type="project" value="UniProtKB-KW"/>
</dbReference>
<dbReference type="PANTHER" id="PTHR10978">
    <property type="entry name" value="SUCCINATE DEHYDROGENASE CYTOCHROME B560 SUBUNIT"/>
    <property type="match status" value="1"/>
</dbReference>
<keyword evidence="4" id="KW-0479">Metal-binding</keyword>